<protein>
    <submittedName>
        <fullName evidence="1">Uncharacterized protein</fullName>
    </submittedName>
</protein>
<evidence type="ECO:0000313" key="2">
    <source>
        <dbReference type="Proteomes" id="UP001597343"/>
    </source>
</evidence>
<gene>
    <name evidence="1" type="ORF">ACFSOY_16445</name>
</gene>
<reference evidence="2" key="1">
    <citation type="journal article" date="2019" name="Int. J. Syst. Evol. Microbiol.">
        <title>The Global Catalogue of Microorganisms (GCM) 10K type strain sequencing project: providing services to taxonomists for standard genome sequencing and annotation.</title>
        <authorList>
            <consortium name="The Broad Institute Genomics Platform"/>
            <consortium name="The Broad Institute Genome Sequencing Center for Infectious Disease"/>
            <person name="Wu L."/>
            <person name="Ma J."/>
        </authorList>
    </citation>
    <scope>NUCLEOTIDE SEQUENCE [LARGE SCALE GENOMIC DNA]</scope>
    <source>
        <strain evidence="2">CGMCC 1.13574</strain>
    </source>
</reference>
<comment type="caution">
    <text evidence="1">The sequence shown here is derived from an EMBL/GenBank/DDBJ whole genome shotgun (WGS) entry which is preliminary data.</text>
</comment>
<keyword evidence="2" id="KW-1185">Reference proteome</keyword>
<name>A0ABW4ZZZ9_9BACL</name>
<dbReference type="Proteomes" id="UP001597343">
    <property type="component" value="Unassembled WGS sequence"/>
</dbReference>
<sequence>MNKHDRLTYLFDRLTEEQQQDLLNLMEMWNNMPRPAEGAGETTLNPALEETLGREWMCLNALKKVVATHFQPRLELGYVAFHPYLDSVSNAKSRQAAKTMYTLEAAYELKRIFEAEPDSELFTGEVADTLHSLLHANEEADR</sequence>
<accession>A0ABW4ZZZ9</accession>
<proteinExistence type="predicted"/>
<evidence type="ECO:0000313" key="1">
    <source>
        <dbReference type="EMBL" id="MFD2171552.1"/>
    </source>
</evidence>
<dbReference type="RefSeq" id="WP_386048467.1">
    <property type="nucleotide sequence ID" value="NZ_JBHUIO010000011.1"/>
</dbReference>
<organism evidence="1 2">
    <name type="scientific">Tumebacillus lipolyticus</name>
    <dbReference type="NCBI Taxonomy" id="1280370"/>
    <lineage>
        <taxon>Bacteria</taxon>
        <taxon>Bacillati</taxon>
        <taxon>Bacillota</taxon>
        <taxon>Bacilli</taxon>
        <taxon>Bacillales</taxon>
        <taxon>Alicyclobacillaceae</taxon>
        <taxon>Tumebacillus</taxon>
    </lineage>
</organism>
<dbReference type="EMBL" id="JBHUIO010000011">
    <property type="protein sequence ID" value="MFD2171552.1"/>
    <property type="molecule type" value="Genomic_DNA"/>
</dbReference>